<dbReference type="InterPro" id="IPR009057">
    <property type="entry name" value="Homeodomain-like_sf"/>
</dbReference>
<evidence type="ECO:0000256" key="1">
    <source>
        <dbReference type="ARBA" id="ARBA00023015"/>
    </source>
</evidence>
<dbReference type="Pfam" id="PF12833">
    <property type="entry name" value="HTH_18"/>
    <property type="match status" value="1"/>
</dbReference>
<evidence type="ECO:0000256" key="4">
    <source>
        <dbReference type="SAM" id="Phobius"/>
    </source>
</evidence>
<evidence type="ECO:0000259" key="5">
    <source>
        <dbReference type="PROSITE" id="PS01124"/>
    </source>
</evidence>
<name>A0ABS3SYY4_9FLAO</name>
<keyword evidence="2" id="KW-0238">DNA-binding</keyword>
<proteinExistence type="predicted"/>
<gene>
    <name evidence="6" type="ORF">J4050_03020</name>
</gene>
<feature type="transmembrane region" description="Helical" evidence="4">
    <location>
        <begin position="137"/>
        <end position="162"/>
    </location>
</feature>
<dbReference type="Proteomes" id="UP000676776">
    <property type="component" value="Unassembled WGS sequence"/>
</dbReference>
<organism evidence="6 7">
    <name type="scientific">Winogradskyella pelagia</name>
    <dbReference type="NCBI Taxonomy" id="2819984"/>
    <lineage>
        <taxon>Bacteria</taxon>
        <taxon>Pseudomonadati</taxon>
        <taxon>Bacteroidota</taxon>
        <taxon>Flavobacteriia</taxon>
        <taxon>Flavobacteriales</taxon>
        <taxon>Flavobacteriaceae</taxon>
        <taxon>Winogradskyella</taxon>
    </lineage>
</organism>
<feature type="transmembrane region" description="Helical" evidence="4">
    <location>
        <begin position="6"/>
        <end position="27"/>
    </location>
</feature>
<comment type="caution">
    <text evidence="6">The sequence shown here is derived from an EMBL/GenBank/DDBJ whole genome shotgun (WGS) entry which is preliminary data.</text>
</comment>
<dbReference type="PANTHER" id="PTHR43280:SF29">
    <property type="entry name" value="ARAC-FAMILY TRANSCRIPTIONAL REGULATOR"/>
    <property type="match status" value="1"/>
</dbReference>
<accession>A0ABS3SYY4</accession>
<sequence>MKPLELVFIILLSIGALQGLIYGAILWINQNPNRTANRFLATILFFFSYRLIVEIFKLFGLGNYDIFYHVFLEFNWIYGALIYFFTKAYVSPQFKLSFKYDWIHFLPVLIEFLWSNFIKTQNFFWDGTRESLSWLGYWGYVVWMHYPTQYIISAGLVIFYILKSERMLSVKDYETYQVIPHKTDWISRILRIMKWYAITILLVVLIDFIFLDYAFNRSYHYPIFIGMALITYWLGLEGFNRKQDIVLKQKYILNDKETAQLKPIADKLKSIMIEAKVFKNPDLTLNILSESIEEKSYLVTKCLNLLFHKKFNDFVNEYRIEELKLLLKDPKNSNFTLLSLAFEAGFNSKASFNRAVKKLTGQSPSHLKSEN</sequence>
<dbReference type="InterPro" id="IPR018062">
    <property type="entry name" value="HTH_AraC-typ_CS"/>
</dbReference>
<keyword evidence="4" id="KW-1133">Transmembrane helix</keyword>
<keyword evidence="3" id="KW-0804">Transcription</keyword>
<feature type="domain" description="HTH araC/xylS-type" evidence="5">
    <location>
        <begin position="267"/>
        <end position="370"/>
    </location>
</feature>
<evidence type="ECO:0000256" key="2">
    <source>
        <dbReference type="ARBA" id="ARBA00023125"/>
    </source>
</evidence>
<evidence type="ECO:0000313" key="6">
    <source>
        <dbReference type="EMBL" id="MBO3115700.1"/>
    </source>
</evidence>
<feature type="transmembrane region" description="Helical" evidence="4">
    <location>
        <begin position="221"/>
        <end position="240"/>
    </location>
</feature>
<keyword evidence="4" id="KW-0812">Transmembrane</keyword>
<dbReference type="PANTHER" id="PTHR43280">
    <property type="entry name" value="ARAC-FAMILY TRANSCRIPTIONAL REGULATOR"/>
    <property type="match status" value="1"/>
</dbReference>
<dbReference type="PROSITE" id="PS00041">
    <property type="entry name" value="HTH_ARAC_FAMILY_1"/>
    <property type="match status" value="1"/>
</dbReference>
<dbReference type="SUPFAM" id="SSF46689">
    <property type="entry name" value="Homeodomain-like"/>
    <property type="match status" value="1"/>
</dbReference>
<keyword evidence="4" id="KW-0472">Membrane</keyword>
<evidence type="ECO:0000313" key="7">
    <source>
        <dbReference type="Proteomes" id="UP000676776"/>
    </source>
</evidence>
<evidence type="ECO:0000256" key="3">
    <source>
        <dbReference type="ARBA" id="ARBA00023163"/>
    </source>
</evidence>
<keyword evidence="7" id="KW-1185">Reference proteome</keyword>
<dbReference type="EMBL" id="JAGEVF010000002">
    <property type="protein sequence ID" value="MBO3115700.1"/>
    <property type="molecule type" value="Genomic_DNA"/>
</dbReference>
<reference evidence="6 7" key="1">
    <citation type="submission" date="2021-03" db="EMBL/GenBank/DDBJ databases">
        <title>Winogradskyella sp. nov., isolated from costal sediment.</title>
        <authorList>
            <person name="Gao C."/>
        </authorList>
    </citation>
    <scope>NUCLEOTIDE SEQUENCE [LARGE SCALE GENOMIC DNA]</scope>
    <source>
        <strain evidence="6 7">DF17</strain>
    </source>
</reference>
<keyword evidence="1" id="KW-0805">Transcription regulation</keyword>
<dbReference type="Gene3D" id="1.10.10.60">
    <property type="entry name" value="Homeodomain-like"/>
    <property type="match status" value="1"/>
</dbReference>
<dbReference type="InterPro" id="IPR018060">
    <property type="entry name" value="HTH_AraC"/>
</dbReference>
<feature type="transmembrane region" description="Helical" evidence="4">
    <location>
        <begin position="195"/>
        <end position="215"/>
    </location>
</feature>
<dbReference type="PROSITE" id="PS01124">
    <property type="entry name" value="HTH_ARAC_FAMILY_2"/>
    <property type="match status" value="1"/>
</dbReference>
<dbReference type="SMART" id="SM00342">
    <property type="entry name" value="HTH_ARAC"/>
    <property type="match status" value="1"/>
</dbReference>
<feature type="transmembrane region" description="Helical" evidence="4">
    <location>
        <begin position="39"/>
        <end position="60"/>
    </location>
</feature>
<feature type="transmembrane region" description="Helical" evidence="4">
    <location>
        <begin position="66"/>
        <end position="86"/>
    </location>
</feature>
<protein>
    <submittedName>
        <fullName evidence="6">AraC family transcriptional regulator</fullName>
    </submittedName>
</protein>